<feature type="transmembrane region" description="Helical" evidence="4">
    <location>
        <begin position="127"/>
        <end position="147"/>
    </location>
</feature>
<sequence>MAENTLEKAKSKDWDRDTDLPGDSMASQSTEEAANETATKETGEQNIPPEEGLKGWLCVLGASLTLFSSFGFLNAVLCVFALCMTSLATEYYQIFLAQGVAFGIGAGGVFTSSFVCVGQWFVKRRGLAVGIASVGSSVGGVIFPLFLDQVIGEVGFYGAIRYTALLDGIVLAAGCCLVRSRLPKKSWDKKAKWFDVTLFKHPEFAMFTIGSFFIMWGLWVPFDFISSFATSQGFSYELALALISIINATSIPGRVLPPYLSDKLGHFNVVTASGFLTSLSILCLWLPFDFHISHAGIIVFCLVYGFVSGAFVALLMPCVAKTGPIETIGMRFGNFQMVIGIACLTGLPISGAILAKQGETVYWGAQSFAILSAMVGAILTAGATVIMGRAKGTWKV</sequence>
<dbReference type="SUPFAM" id="SSF103473">
    <property type="entry name" value="MFS general substrate transporter"/>
    <property type="match status" value="1"/>
</dbReference>
<dbReference type="InterPro" id="IPR020846">
    <property type="entry name" value="MFS_dom"/>
</dbReference>
<proteinExistence type="inferred from homology"/>
<keyword evidence="4" id="KW-0812">Transmembrane</keyword>
<dbReference type="Gene3D" id="1.20.1250.20">
    <property type="entry name" value="MFS general substrate transporter like domains"/>
    <property type="match status" value="2"/>
</dbReference>
<evidence type="ECO:0000313" key="7">
    <source>
        <dbReference type="Proteomes" id="UP001305779"/>
    </source>
</evidence>
<dbReference type="Pfam" id="PF07690">
    <property type="entry name" value="MFS_1"/>
    <property type="match status" value="1"/>
</dbReference>
<feature type="compositionally biased region" description="Basic and acidic residues" evidence="3">
    <location>
        <begin position="1"/>
        <end position="19"/>
    </location>
</feature>
<evidence type="ECO:0000313" key="6">
    <source>
        <dbReference type="EMBL" id="KAK4494798.1"/>
    </source>
</evidence>
<evidence type="ECO:0000256" key="1">
    <source>
        <dbReference type="ARBA" id="ARBA00004141"/>
    </source>
</evidence>
<feature type="domain" description="Major facilitator superfamily (MFS) profile" evidence="5">
    <location>
        <begin position="203"/>
        <end position="396"/>
    </location>
</feature>
<feature type="transmembrane region" description="Helical" evidence="4">
    <location>
        <begin position="361"/>
        <end position="386"/>
    </location>
</feature>
<dbReference type="PANTHER" id="PTHR11360:SF177">
    <property type="entry name" value="RIBOFLAVIN TRANSPORTER MCH5"/>
    <property type="match status" value="1"/>
</dbReference>
<dbReference type="Proteomes" id="UP001305779">
    <property type="component" value="Unassembled WGS sequence"/>
</dbReference>
<keyword evidence="4" id="KW-1133">Transmembrane helix</keyword>
<evidence type="ECO:0000259" key="5">
    <source>
        <dbReference type="PROSITE" id="PS50850"/>
    </source>
</evidence>
<feature type="transmembrane region" description="Helical" evidence="4">
    <location>
        <begin position="94"/>
        <end position="115"/>
    </location>
</feature>
<feature type="transmembrane region" description="Helical" evidence="4">
    <location>
        <begin position="159"/>
        <end position="182"/>
    </location>
</feature>
<dbReference type="InterPro" id="IPR011701">
    <property type="entry name" value="MFS"/>
</dbReference>
<evidence type="ECO:0000256" key="3">
    <source>
        <dbReference type="SAM" id="MobiDB-lite"/>
    </source>
</evidence>
<dbReference type="InterPro" id="IPR050327">
    <property type="entry name" value="Proton-linked_MCT"/>
</dbReference>
<keyword evidence="4" id="KW-0472">Membrane</keyword>
<protein>
    <recommendedName>
        <fullName evidence="5">Major facilitator superfamily (MFS) profile domain-containing protein</fullName>
    </recommendedName>
</protein>
<comment type="subcellular location">
    <subcellularLocation>
        <location evidence="1">Membrane</location>
        <topology evidence="1">Multi-pass membrane protein</topology>
    </subcellularLocation>
</comment>
<dbReference type="InterPro" id="IPR036259">
    <property type="entry name" value="MFS_trans_sf"/>
</dbReference>
<feature type="region of interest" description="Disordered" evidence="3">
    <location>
        <begin position="1"/>
        <end position="48"/>
    </location>
</feature>
<feature type="transmembrane region" description="Helical" evidence="4">
    <location>
        <begin position="56"/>
        <end position="82"/>
    </location>
</feature>
<gene>
    <name evidence="6" type="ORF">PRZ48_014154</name>
</gene>
<organism evidence="6 7">
    <name type="scientific">Zasmidium cellare</name>
    <name type="common">Wine cellar mold</name>
    <name type="synonym">Racodium cellare</name>
    <dbReference type="NCBI Taxonomy" id="395010"/>
    <lineage>
        <taxon>Eukaryota</taxon>
        <taxon>Fungi</taxon>
        <taxon>Dikarya</taxon>
        <taxon>Ascomycota</taxon>
        <taxon>Pezizomycotina</taxon>
        <taxon>Dothideomycetes</taxon>
        <taxon>Dothideomycetidae</taxon>
        <taxon>Mycosphaerellales</taxon>
        <taxon>Mycosphaerellaceae</taxon>
        <taxon>Zasmidium</taxon>
    </lineage>
</organism>
<comment type="similarity">
    <text evidence="2">Belongs to the major facilitator superfamily. Monocarboxylate porter (TC 2.A.1.13) family.</text>
</comment>
<feature type="transmembrane region" description="Helical" evidence="4">
    <location>
        <begin position="332"/>
        <end position="355"/>
    </location>
</feature>
<feature type="transmembrane region" description="Helical" evidence="4">
    <location>
        <begin position="294"/>
        <end position="320"/>
    </location>
</feature>
<dbReference type="PROSITE" id="PS50850">
    <property type="entry name" value="MFS"/>
    <property type="match status" value="1"/>
</dbReference>
<evidence type="ECO:0000256" key="4">
    <source>
        <dbReference type="SAM" id="Phobius"/>
    </source>
</evidence>
<dbReference type="EMBL" id="JAXOVC010000013">
    <property type="protein sequence ID" value="KAK4494798.1"/>
    <property type="molecule type" value="Genomic_DNA"/>
</dbReference>
<feature type="transmembrane region" description="Helical" evidence="4">
    <location>
        <begin position="203"/>
        <end position="222"/>
    </location>
</feature>
<keyword evidence="7" id="KW-1185">Reference proteome</keyword>
<accession>A0ABR0E0P8</accession>
<reference evidence="6 7" key="1">
    <citation type="journal article" date="2023" name="G3 (Bethesda)">
        <title>A chromosome-level genome assembly of Zasmidium syzygii isolated from banana leaves.</title>
        <authorList>
            <person name="van Westerhoven A.C."/>
            <person name="Mehrabi R."/>
            <person name="Talebi R."/>
            <person name="Steentjes M.B.F."/>
            <person name="Corcolon B."/>
            <person name="Chong P.A."/>
            <person name="Kema G.H.J."/>
            <person name="Seidl M.F."/>
        </authorList>
    </citation>
    <scope>NUCLEOTIDE SEQUENCE [LARGE SCALE GENOMIC DNA]</scope>
    <source>
        <strain evidence="6 7">P124</strain>
    </source>
</reference>
<comment type="caution">
    <text evidence="6">The sequence shown here is derived from an EMBL/GenBank/DDBJ whole genome shotgun (WGS) entry which is preliminary data.</text>
</comment>
<dbReference type="PANTHER" id="PTHR11360">
    <property type="entry name" value="MONOCARBOXYLATE TRANSPORTER"/>
    <property type="match status" value="1"/>
</dbReference>
<feature type="transmembrane region" description="Helical" evidence="4">
    <location>
        <begin position="267"/>
        <end position="288"/>
    </location>
</feature>
<feature type="transmembrane region" description="Helical" evidence="4">
    <location>
        <begin position="234"/>
        <end position="255"/>
    </location>
</feature>
<evidence type="ECO:0000256" key="2">
    <source>
        <dbReference type="ARBA" id="ARBA00006727"/>
    </source>
</evidence>
<name>A0ABR0E0P8_ZASCE</name>